<name>A0A367PD68_CUPNE</name>
<feature type="modified residue" description="4-aspartylphosphate" evidence="2">
    <location>
        <position position="55"/>
    </location>
</feature>
<evidence type="ECO:0000313" key="5">
    <source>
        <dbReference type="Proteomes" id="UP000253501"/>
    </source>
</evidence>
<dbReference type="Gene3D" id="3.40.50.2300">
    <property type="match status" value="1"/>
</dbReference>
<dbReference type="AlphaFoldDB" id="A0A367PD68"/>
<dbReference type="SMART" id="SM00448">
    <property type="entry name" value="REC"/>
    <property type="match status" value="1"/>
</dbReference>
<evidence type="ECO:0000313" key="4">
    <source>
        <dbReference type="EMBL" id="RCJ05831.1"/>
    </source>
</evidence>
<dbReference type="PANTHER" id="PTHR44591">
    <property type="entry name" value="STRESS RESPONSE REGULATOR PROTEIN 1"/>
    <property type="match status" value="1"/>
</dbReference>
<proteinExistence type="predicted"/>
<dbReference type="EMBL" id="QDHA01000064">
    <property type="protein sequence ID" value="RCJ05831.1"/>
    <property type="molecule type" value="Genomic_DNA"/>
</dbReference>
<evidence type="ECO:0000259" key="3">
    <source>
        <dbReference type="PROSITE" id="PS50110"/>
    </source>
</evidence>
<sequence length="130" mass="14166">MIARPTIAIVDDDVAVRNAMGGLLRSLDLGVQLFGGGQELLRCTSLPCMSCVITDAQMPGMDGFALIEALRARNLDMPVIFMTAFAHEGFDQRARAMGATCVLYKPFQDTDMIQCIENAIRPRKTDSPPS</sequence>
<organism evidence="4 5">
    <name type="scientific">Cupriavidus necator</name>
    <name type="common">Alcaligenes eutrophus</name>
    <name type="synonym">Ralstonia eutropha</name>
    <dbReference type="NCBI Taxonomy" id="106590"/>
    <lineage>
        <taxon>Bacteria</taxon>
        <taxon>Pseudomonadati</taxon>
        <taxon>Pseudomonadota</taxon>
        <taxon>Betaproteobacteria</taxon>
        <taxon>Burkholderiales</taxon>
        <taxon>Burkholderiaceae</taxon>
        <taxon>Cupriavidus</taxon>
    </lineage>
</organism>
<dbReference type="InterPro" id="IPR001789">
    <property type="entry name" value="Sig_transdc_resp-reg_receiver"/>
</dbReference>
<dbReference type="PROSITE" id="PS50110">
    <property type="entry name" value="RESPONSE_REGULATORY"/>
    <property type="match status" value="1"/>
</dbReference>
<dbReference type="InterPro" id="IPR011006">
    <property type="entry name" value="CheY-like_superfamily"/>
</dbReference>
<dbReference type="SUPFAM" id="SSF52172">
    <property type="entry name" value="CheY-like"/>
    <property type="match status" value="1"/>
</dbReference>
<reference evidence="4 5" key="1">
    <citation type="submission" date="2018-04" db="EMBL/GenBank/DDBJ databases">
        <title>Cupriavidus necator CR12 genome sequencing and assembly.</title>
        <authorList>
            <person name="Ben Fekih I."/>
            <person name="Mazhar H.S."/>
            <person name="Bello S.K."/>
            <person name="Rensing C."/>
        </authorList>
    </citation>
    <scope>NUCLEOTIDE SEQUENCE [LARGE SCALE GENOMIC DNA]</scope>
    <source>
        <strain evidence="4 5">CR12</strain>
    </source>
</reference>
<dbReference type="InterPro" id="IPR050595">
    <property type="entry name" value="Bact_response_regulator"/>
</dbReference>
<evidence type="ECO:0000256" key="1">
    <source>
        <dbReference type="ARBA" id="ARBA00022553"/>
    </source>
</evidence>
<gene>
    <name evidence="4" type="ORF">DDK22_24375</name>
</gene>
<comment type="caution">
    <text evidence="4">The sequence shown here is derived from an EMBL/GenBank/DDBJ whole genome shotgun (WGS) entry which is preliminary data.</text>
</comment>
<dbReference type="RefSeq" id="WP_114134156.1">
    <property type="nucleotide sequence ID" value="NZ_CP068435.1"/>
</dbReference>
<dbReference type="GO" id="GO:0000160">
    <property type="term" value="P:phosphorelay signal transduction system"/>
    <property type="evidence" value="ECO:0007669"/>
    <property type="project" value="InterPro"/>
</dbReference>
<dbReference type="Proteomes" id="UP000253501">
    <property type="component" value="Unassembled WGS sequence"/>
</dbReference>
<dbReference type="Pfam" id="PF00072">
    <property type="entry name" value="Response_reg"/>
    <property type="match status" value="1"/>
</dbReference>
<keyword evidence="1 2" id="KW-0597">Phosphoprotein</keyword>
<dbReference type="PANTHER" id="PTHR44591:SF25">
    <property type="entry name" value="CHEMOTAXIS TWO-COMPONENT RESPONSE REGULATOR"/>
    <property type="match status" value="1"/>
</dbReference>
<feature type="domain" description="Response regulatory" evidence="3">
    <location>
        <begin position="6"/>
        <end position="120"/>
    </location>
</feature>
<protein>
    <submittedName>
        <fullName evidence="4">Response regulator</fullName>
    </submittedName>
</protein>
<accession>A0A367PD68</accession>
<evidence type="ECO:0000256" key="2">
    <source>
        <dbReference type="PROSITE-ProRule" id="PRU00169"/>
    </source>
</evidence>